<feature type="domain" description="Carbohydrate kinase FGGY C-terminal" evidence="9">
    <location>
        <begin position="312"/>
        <end position="528"/>
    </location>
</feature>
<reference evidence="10 11" key="1">
    <citation type="submission" date="2017-08" db="EMBL/GenBank/DDBJ databases">
        <title>Harnessing the power of phylogenomics to disentangle the directionality and signatures of interkingdom host jumping in the parasitic fungal genus Tolypocladium.</title>
        <authorList>
            <person name="Quandt C.A."/>
            <person name="Patterson W."/>
            <person name="Spatafora J.W."/>
        </authorList>
    </citation>
    <scope>NUCLEOTIDE SEQUENCE [LARGE SCALE GENOMIC DNA]</scope>
    <source>
        <strain evidence="10 11">CBS 113982</strain>
    </source>
</reference>
<keyword evidence="3 7" id="KW-0808">Transferase</keyword>
<evidence type="ECO:0000256" key="3">
    <source>
        <dbReference type="ARBA" id="ARBA00022679"/>
    </source>
</evidence>
<evidence type="ECO:0000256" key="6">
    <source>
        <dbReference type="ARBA" id="ARBA00048885"/>
    </source>
</evidence>
<dbReference type="GO" id="GO:0005829">
    <property type="term" value="C:cytosol"/>
    <property type="evidence" value="ECO:0007669"/>
    <property type="project" value="TreeGrafter"/>
</dbReference>
<proteinExistence type="inferred from homology"/>
<keyword evidence="7" id="KW-0119">Carbohydrate metabolism</keyword>
<dbReference type="EC" id="2.7.1.17" evidence="7"/>
<keyword evidence="11" id="KW-1185">Reference proteome</keyword>
<evidence type="ECO:0000256" key="1">
    <source>
        <dbReference type="ARBA" id="ARBA00009156"/>
    </source>
</evidence>
<comment type="catalytic activity">
    <reaction evidence="6 7">
        <text>D-xylulose + ATP = D-xylulose 5-phosphate + ADP + H(+)</text>
        <dbReference type="Rhea" id="RHEA:10964"/>
        <dbReference type="ChEBI" id="CHEBI:15378"/>
        <dbReference type="ChEBI" id="CHEBI:17140"/>
        <dbReference type="ChEBI" id="CHEBI:30616"/>
        <dbReference type="ChEBI" id="CHEBI:57737"/>
        <dbReference type="ChEBI" id="CHEBI:456216"/>
        <dbReference type="EC" id="2.7.1.17"/>
    </reaction>
</comment>
<dbReference type="GO" id="GO:0042732">
    <property type="term" value="P:D-xylose metabolic process"/>
    <property type="evidence" value="ECO:0007669"/>
    <property type="project" value="UniProtKB-UniRule"/>
</dbReference>
<dbReference type="GO" id="GO:0004856">
    <property type="term" value="F:D-xylulokinase activity"/>
    <property type="evidence" value="ECO:0007669"/>
    <property type="project" value="UniProtKB-UniRule"/>
</dbReference>
<feature type="domain" description="Carbohydrate kinase FGGY N-terminal" evidence="8">
    <location>
        <begin position="145"/>
        <end position="302"/>
    </location>
</feature>
<comment type="function">
    <text evidence="5 7">Highly specific D-xylulose kinase which participates in the catabolism of xylose. Xylose is a major component of hemicelluloses such as xylan. Most fungi utilize D-xylose via three enzymatic reactions, xylose reductase (XR), xylitol dehydrogenase (XDH), and xylulokinase, to form xylulose 5-phosphate, which enters pentose phosphate pathway.</text>
</comment>
<evidence type="ECO:0000259" key="8">
    <source>
        <dbReference type="Pfam" id="PF00370"/>
    </source>
</evidence>
<dbReference type="STRING" id="45235.A0A2K3QG36"/>
<dbReference type="InterPro" id="IPR018485">
    <property type="entry name" value="FGGY_C"/>
</dbReference>
<keyword evidence="7" id="KW-0547">Nucleotide-binding</keyword>
<keyword evidence="7" id="KW-0067">ATP-binding</keyword>
<dbReference type="InterPro" id="IPR043129">
    <property type="entry name" value="ATPase_NBD"/>
</dbReference>
<dbReference type="InterPro" id="IPR042024">
    <property type="entry name" value="D-XK_euk"/>
</dbReference>
<organism evidence="10 11">
    <name type="scientific">Tolypocladium capitatum</name>
    <dbReference type="NCBI Taxonomy" id="45235"/>
    <lineage>
        <taxon>Eukaryota</taxon>
        <taxon>Fungi</taxon>
        <taxon>Dikarya</taxon>
        <taxon>Ascomycota</taxon>
        <taxon>Pezizomycotina</taxon>
        <taxon>Sordariomycetes</taxon>
        <taxon>Hypocreomycetidae</taxon>
        <taxon>Hypocreales</taxon>
        <taxon>Ophiocordycipitaceae</taxon>
        <taxon>Tolypocladium</taxon>
    </lineage>
</organism>
<dbReference type="GO" id="GO:0005997">
    <property type="term" value="P:xylulose metabolic process"/>
    <property type="evidence" value="ECO:0007669"/>
    <property type="project" value="TreeGrafter"/>
</dbReference>
<dbReference type="AlphaFoldDB" id="A0A2K3QG36"/>
<dbReference type="Proteomes" id="UP000236621">
    <property type="component" value="Unassembled WGS sequence"/>
</dbReference>
<keyword evidence="2 7" id="KW-0859">Xylose metabolism</keyword>
<comment type="caution">
    <text evidence="10">The sequence shown here is derived from an EMBL/GenBank/DDBJ whole genome shotgun (WGS) entry which is preliminary data.</text>
</comment>
<evidence type="ECO:0000313" key="10">
    <source>
        <dbReference type="EMBL" id="PNY26506.1"/>
    </source>
</evidence>
<dbReference type="CDD" id="cd07776">
    <property type="entry name" value="ASKHA_NBD_FGGY_SpXK-like"/>
    <property type="match status" value="1"/>
</dbReference>
<evidence type="ECO:0000313" key="11">
    <source>
        <dbReference type="Proteomes" id="UP000236621"/>
    </source>
</evidence>
<evidence type="ECO:0000256" key="4">
    <source>
        <dbReference type="ARBA" id="ARBA00022777"/>
    </source>
</evidence>
<dbReference type="EMBL" id="NRSZ01000544">
    <property type="protein sequence ID" value="PNY26506.1"/>
    <property type="molecule type" value="Genomic_DNA"/>
</dbReference>
<comment type="similarity">
    <text evidence="1 7">Belongs to the FGGY kinase family.</text>
</comment>
<evidence type="ECO:0000256" key="7">
    <source>
        <dbReference type="RuleBase" id="RU367058"/>
    </source>
</evidence>
<evidence type="ECO:0000259" key="9">
    <source>
        <dbReference type="Pfam" id="PF02782"/>
    </source>
</evidence>
<evidence type="ECO:0000256" key="2">
    <source>
        <dbReference type="ARBA" id="ARBA00022629"/>
    </source>
</evidence>
<name>A0A2K3QG36_9HYPO</name>
<dbReference type="Gene3D" id="3.30.420.40">
    <property type="match status" value="2"/>
</dbReference>
<dbReference type="SUPFAM" id="SSF53067">
    <property type="entry name" value="Actin-like ATPase domain"/>
    <property type="match status" value="2"/>
</dbReference>
<dbReference type="OrthoDB" id="1728974at2759"/>
<keyword evidence="4 7" id="KW-0418">Kinase</keyword>
<dbReference type="PANTHER" id="PTHR10196:SF57">
    <property type="entry name" value="XYLULOSE KINASE"/>
    <property type="match status" value="1"/>
</dbReference>
<dbReference type="FunFam" id="3.30.420.40:FF:000118">
    <property type="entry name" value="Xylulose kinase 2"/>
    <property type="match status" value="1"/>
</dbReference>
<sequence>MSRPDASPLYLGLDLSTQQLKARSTAAIVVDSHLETVAQAKVDFDGDFGAKYAVHKGVHARASTGEVYAPVALWMDSLDLVLARLAAAMEPLPMGRIAGVGGAGQQHGSVFWSARAEELLAALDPRRPLAEQLAGALAHEWSPNWQDQSTQRECDAFDAALGGRERLAAVTGSGAHHRFTGTQIMRLRRVLPDMYARTVRISLVSSWLASALMGAIAPLDVADVCGMNLWDMPNQRYSDELLALAAGGGKDDAEALRAKLGEPRIDGGGSMGTISPYFVSRYGFSAGCQVVPFTGDNPATVLALPLRPLDAIVSLGTSTTFLMNTPAYRPDGAYHFFNHPTTAGHYMFMLCYKNGGLARERVRDALPAPKEQGGTGWETFNKAVFDTPPLGMSRPNGHDRAKMGLYFPLRETVPNLRPGTWRFTCRSDGSDLRQTNDGEGWPAETDARIITESQALSMRLRSQNLVHPPRTGLPAQPRRIYLVGGGSVNPAIARVVGDVLGGADGVYKLDVGGSACALGGAYKALWALERKDGETFDELIAGRWKEEGSVERVDEGFRGGTYQRYGSVLGAFEEMEKRLLAEEHEEGHGAGRT</sequence>
<dbReference type="Pfam" id="PF02782">
    <property type="entry name" value="FGGY_C"/>
    <property type="match status" value="1"/>
</dbReference>
<dbReference type="Pfam" id="PF00370">
    <property type="entry name" value="FGGY_N"/>
    <property type="match status" value="1"/>
</dbReference>
<accession>A0A2K3QG36</accession>
<dbReference type="InterPro" id="IPR018484">
    <property type="entry name" value="FGGY_N"/>
</dbReference>
<evidence type="ECO:0000256" key="5">
    <source>
        <dbReference type="ARBA" id="ARBA00025184"/>
    </source>
</evidence>
<protein>
    <recommendedName>
        <fullName evidence="7">Xylulose kinase</fullName>
        <ecNumber evidence="7">2.7.1.17</ecNumber>
    </recommendedName>
</protein>
<dbReference type="GO" id="GO:0005524">
    <property type="term" value="F:ATP binding"/>
    <property type="evidence" value="ECO:0007669"/>
    <property type="project" value="UniProtKB-UniRule"/>
</dbReference>
<gene>
    <name evidence="10" type="ORF">TCAP_03565</name>
</gene>
<dbReference type="PANTHER" id="PTHR10196">
    <property type="entry name" value="SUGAR KINASE"/>
    <property type="match status" value="1"/>
</dbReference>